<dbReference type="InterPro" id="IPR047149">
    <property type="entry name" value="KIF11-like"/>
</dbReference>
<dbReference type="OrthoDB" id="3176171at2759"/>
<dbReference type="Pfam" id="PF00225">
    <property type="entry name" value="Kinesin"/>
    <property type="match status" value="1"/>
</dbReference>
<evidence type="ECO:0000256" key="4">
    <source>
        <dbReference type="ARBA" id="ARBA00022840"/>
    </source>
</evidence>
<name>A0A7R8W848_9CRUS</name>
<dbReference type="GO" id="GO:0008574">
    <property type="term" value="F:plus-end-directed microtubule motor activity"/>
    <property type="evidence" value="ECO:0007669"/>
    <property type="project" value="TreeGrafter"/>
</dbReference>
<proteinExistence type="inferred from homology"/>
<feature type="region of interest" description="Disordered" evidence="9">
    <location>
        <begin position="836"/>
        <end position="869"/>
    </location>
</feature>
<organism evidence="10">
    <name type="scientific">Cyprideis torosa</name>
    <dbReference type="NCBI Taxonomy" id="163714"/>
    <lineage>
        <taxon>Eukaryota</taxon>
        <taxon>Metazoa</taxon>
        <taxon>Ecdysozoa</taxon>
        <taxon>Arthropoda</taxon>
        <taxon>Crustacea</taxon>
        <taxon>Oligostraca</taxon>
        <taxon>Ostracoda</taxon>
        <taxon>Podocopa</taxon>
        <taxon>Podocopida</taxon>
        <taxon>Cytherocopina</taxon>
        <taxon>Cytheroidea</taxon>
        <taxon>Cytherideidae</taxon>
        <taxon>Cyprideis</taxon>
    </lineage>
</organism>
<feature type="compositionally biased region" description="Basic and acidic residues" evidence="9">
    <location>
        <begin position="847"/>
        <end position="858"/>
    </location>
</feature>
<keyword evidence="6" id="KW-0206">Cytoskeleton</keyword>
<dbReference type="InterPro" id="IPR027417">
    <property type="entry name" value="P-loop_NTPase"/>
</dbReference>
<dbReference type="SUPFAM" id="SSF52540">
    <property type="entry name" value="P-loop containing nucleoside triphosphate hydrolases"/>
    <property type="match status" value="1"/>
</dbReference>
<feature type="compositionally biased region" description="Acidic residues" evidence="9">
    <location>
        <begin position="836"/>
        <end position="846"/>
    </location>
</feature>
<reference evidence="10" key="1">
    <citation type="submission" date="2020-11" db="EMBL/GenBank/DDBJ databases">
        <authorList>
            <person name="Tran Van P."/>
        </authorList>
    </citation>
    <scope>NUCLEOTIDE SEQUENCE</scope>
</reference>
<feature type="coiled-coil region" evidence="8">
    <location>
        <begin position="230"/>
        <end position="329"/>
    </location>
</feature>
<gene>
    <name evidence="10" type="ORF">CTOB1V02_LOCUS2550</name>
</gene>
<keyword evidence="5" id="KW-0505">Motor protein</keyword>
<feature type="region of interest" description="Disordered" evidence="9">
    <location>
        <begin position="906"/>
        <end position="927"/>
    </location>
</feature>
<dbReference type="GO" id="GO:0090307">
    <property type="term" value="P:mitotic spindle assembly"/>
    <property type="evidence" value="ECO:0007669"/>
    <property type="project" value="TreeGrafter"/>
</dbReference>
<protein>
    <submittedName>
        <fullName evidence="10">Uncharacterized protein</fullName>
    </submittedName>
</protein>
<sequence length="927" mass="104696">MEVRATPPAPQPKKEDKKKNHLHVYVRVRPQNAAERNSRTAISVCGEHEIQVRSLQTCRDKMYKYDRVFGPSSQQIYNEELFDLLSSPDDTTKLKIFEDTRRSAGQQNVIIQGLEEMLVNSKEDVYPLLRKGSQKRQTAATLMNAHSSRSHTVFFITVEGRPHVPYRESKLTRLLQESLGGRNKTSMIATVSPSSDNFEESMSTLEYAHRAKDITNKPEVNQKLTKKALIKQYVEEIQQLKADLMATREKNGIFLAPETYNEMQARLENFETSSTDLNTRFTKLQLDFQSAQEVLGVTEQDLQSTRQELRKLDQEFKKTTDNLHATRRRLDEKRRALAETKHLVDTLSETQKNLSQQAKLLLTTADQKKDHIRRTHDALERKNMVLSETTNAVHDYSSTLTATINAAQAQSSENIGQLRSNLDEQTRVYAAEESKFVERQEDCQRLLQEILATVQFPNGVKDTKETISTLLSSLLISLKSCQSEMNSSSEHLKSEIVLPVLDEVDEVRKSMQQTSGNLKAQLREATGSHQKVVERIRSELVAEVKALQCLYDAKIDEDLQCLSKTRESMRRSFEEQQRRFEEQQRRCFEELQRMDEGVQELEKKVQRNRSEFSRELSSLIQKKEADLTEHLGGLTETFSNCEGTVDQALEVAKVHQVAVSSAVSDIGSAVTKAKDFVSQVVEDKEKEVQAVESQCHKHLDTYEQGVQSLFESHKTSMSEALSTLSSDISGMSQKASQRKAKEEKVASLVTKVETDTHTVFDRVVSLCEDFVTTRPTDQPSGRTPSRRVWEYPTDLAATSPLPVVAERFRLLSLPPPGQFLPETPPGRPAGQLILSEEDEDSNSESEESQRLDPLESKEGFAIPAAPVQATEQELNISTSSTCSNASSCADDVKENLAPVLSSIPVLKRKQNRKKPGRKAVAHPLSAE</sequence>
<evidence type="ECO:0000256" key="1">
    <source>
        <dbReference type="ARBA" id="ARBA00004245"/>
    </source>
</evidence>
<dbReference type="PANTHER" id="PTHR47970:SF12">
    <property type="entry name" value="KINESIN FAMILY MEMBER 11"/>
    <property type="match status" value="1"/>
</dbReference>
<keyword evidence="8" id="KW-0175">Coiled coil</keyword>
<comment type="caution">
    <text evidence="7">Lacks conserved residue(s) required for the propagation of feature annotation.</text>
</comment>
<dbReference type="SMART" id="SM00129">
    <property type="entry name" value="KISc"/>
    <property type="match status" value="1"/>
</dbReference>
<comment type="similarity">
    <text evidence="7">Belongs to the TRAFAC class myosin-kinesin ATPase superfamily. Kinesin family.</text>
</comment>
<evidence type="ECO:0000256" key="7">
    <source>
        <dbReference type="PROSITE-ProRule" id="PRU00283"/>
    </source>
</evidence>
<evidence type="ECO:0000256" key="3">
    <source>
        <dbReference type="ARBA" id="ARBA00022741"/>
    </source>
</evidence>
<feature type="coiled-coil region" evidence="8">
    <location>
        <begin position="559"/>
        <end position="611"/>
    </location>
</feature>
<dbReference type="GO" id="GO:0005876">
    <property type="term" value="C:spindle microtubule"/>
    <property type="evidence" value="ECO:0007669"/>
    <property type="project" value="TreeGrafter"/>
</dbReference>
<accession>A0A7R8W848</accession>
<evidence type="ECO:0000256" key="5">
    <source>
        <dbReference type="ARBA" id="ARBA00023175"/>
    </source>
</evidence>
<dbReference type="GO" id="GO:0007018">
    <property type="term" value="P:microtubule-based movement"/>
    <property type="evidence" value="ECO:0007669"/>
    <property type="project" value="InterPro"/>
</dbReference>
<dbReference type="Gene3D" id="3.40.850.10">
    <property type="entry name" value="Kinesin motor domain"/>
    <property type="match status" value="3"/>
</dbReference>
<keyword evidence="4" id="KW-0067">ATP-binding</keyword>
<feature type="compositionally biased region" description="Basic residues" evidence="9">
    <location>
        <begin position="906"/>
        <end position="920"/>
    </location>
</feature>
<dbReference type="AlphaFoldDB" id="A0A7R8W848"/>
<dbReference type="InterPro" id="IPR001752">
    <property type="entry name" value="Kinesin_motor_dom"/>
</dbReference>
<dbReference type="GO" id="GO:0005524">
    <property type="term" value="F:ATP binding"/>
    <property type="evidence" value="ECO:0007669"/>
    <property type="project" value="UniProtKB-KW"/>
</dbReference>
<keyword evidence="2" id="KW-0963">Cytoplasm</keyword>
<dbReference type="GO" id="GO:0005634">
    <property type="term" value="C:nucleus"/>
    <property type="evidence" value="ECO:0007669"/>
    <property type="project" value="TreeGrafter"/>
</dbReference>
<comment type="subcellular location">
    <subcellularLocation>
        <location evidence="1">Cytoplasm</location>
        <location evidence="1">Cytoskeleton</location>
    </subcellularLocation>
</comment>
<dbReference type="InterPro" id="IPR036961">
    <property type="entry name" value="Kinesin_motor_dom_sf"/>
</dbReference>
<dbReference type="PANTHER" id="PTHR47970">
    <property type="entry name" value="KINESIN-LIKE PROTEIN KIF11"/>
    <property type="match status" value="1"/>
</dbReference>
<evidence type="ECO:0000256" key="8">
    <source>
        <dbReference type="SAM" id="Coils"/>
    </source>
</evidence>
<dbReference type="GO" id="GO:0051231">
    <property type="term" value="P:spindle elongation"/>
    <property type="evidence" value="ECO:0007669"/>
    <property type="project" value="TreeGrafter"/>
</dbReference>
<evidence type="ECO:0000256" key="2">
    <source>
        <dbReference type="ARBA" id="ARBA00022490"/>
    </source>
</evidence>
<evidence type="ECO:0000313" key="10">
    <source>
        <dbReference type="EMBL" id="CAD7224593.1"/>
    </source>
</evidence>
<dbReference type="GO" id="GO:0072686">
    <property type="term" value="C:mitotic spindle"/>
    <property type="evidence" value="ECO:0007669"/>
    <property type="project" value="TreeGrafter"/>
</dbReference>
<feature type="region of interest" description="Disordered" evidence="9">
    <location>
        <begin position="1"/>
        <end position="20"/>
    </location>
</feature>
<evidence type="ECO:0000256" key="9">
    <source>
        <dbReference type="SAM" id="MobiDB-lite"/>
    </source>
</evidence>
<keyword evidence="3" id="KW-0547">Nucleotide-binding</keyword>
<feature type="coiled-coil region" evidence="8">
    <location>
        <begin position="674"/>
        <end position="701"/>
    </location>
</feature>
<dbReference type="EMBL" id="OB660404">
    <property type="protein sequence ID" value="CAD7224593.1"/>
    <property type="molecule type" value="Genomic_DNA"/>
</dbReference>
<dbReference type="GO" id="GO:0008017">
    <property type="term" value="F:microtubule binding"/>
    <property type="evidence" value="ECO:0007669"/>
    <property type="project" value="InterPro"/>
</dbReference>
<evidence type="ECO:0000256" key="6">
    <source>
        <dbReference type="ARBA" id="ARBA00023212"/>
    </source>
</evidence>
<dbReference type="PROSITE" id="PS50067">
    <property type="entry name" value="KINESIN_MOTOR_2"/>
    <property type="match status" value="2"/>
</dbReference>